<dbReference type="AlphaFoldDB" id="A0A6J3CG39"/>
<proteinExistence type="predicted"/>
<evidence type="ECO:0000313" key="1">
    <source>
        <dbReference type="Proteomes" id="UP001652740"/>
    </source>
</evidence>
<accession>A0A6J3CG39</accession>
<gene>
    <name evidence="2" type="primary">LOC116413829</name>
</gene>
<name>A0A6J3CG39_GALME</name>
<protein>
    <submittedName>
        <fullName evidence="2">Uncharacterized protein LOC116413829</fullName>
    </submittedName>
</protein>
<organism evidence="1 2">
    <name type="scientific">Galleria mellonella</name>
    <name type="common">Greater wax moth</name>
    <dbReference type="NCBI Taxonomy" id="7137"/>
    <lineage>
        <taxon>Eukaryota</taxon>
        <taxon>Metazoa</taxon>
        <taxon>Ecdysozoa</taxon>
        <taxon>Arthropoda</taxon>
        <taxon>Hexapoda</taxon>
        <taxon>Insecta</taxon>
        <taxon>Pterygota</taxon>
        <taxon>Neoptera</taxon>
        <taxon>Endopterygota</taxon>
        <taxon>Lepidoptera</taxon>
        <taxon>Glossata</taxon>
        <taxon>Ditrysia</taxon>
        <taxon>Pyraloidea</taxon>
        <taxon>Pyralidae</taxon>
        <taxon>Galleriinae</taxon>
        <taxon>Galleria</taxon>
    </lineage>
</organism>
<sequence length="105" mass="11794">MGAYKYYVTQKRYDTLLDGTGRGAPSGAWRITWRIEACCLLPQCAFSWQFSSHGFTVRTSGRDLPVKVSPHGAESWNDSIIYVTKSSRAPAREKCYVVLPKSKVT</sequence>
<evidence type="ECO:0000313" key="2">
    <source>
        <dbReference type="RefSeq" id="XP_031770725.1"/>
    </source>
</evidence>
<dbReference type="GeneID" id="116413829"/>
<dbReference type="Proteomes" id="UP001652740">
    <property type="component" value="Unplaced"/>
</dbReference>
<keyword evidence="1" id="KW-1185">Reference proteome</keyword>
<dbReference type="RefSeq" id="XP_031770725.1">
    <property type="nucleotide sequence ID" value="XM_031914865.2"/>
</dbReference>
<dbReference type="InParanoid" id="A0A6J3CG39"/>
<reference evidence="2" key="1">
    <citation type="submission" date="2025-08" db="UniProtKB">
        <authorList>
            <consortium name="RefSeq"/>
        </authorList>
    </citation>
    <scope>IDENTIFICATION</scope>
    <source>
        <tissue evidence="2">Whole larvae</tissue>
    </source>
</reference>
<dbReference type="KEGG" id="gmw:116413829"/>